<evidence type="ECO:0000313" key="2">
    <source>
        <dbReference type="EMBL" id="QDS94138.1"/>
    </source>
</evidence>
<reference evidence="2 3" key="1">
    <citation type="submission" date="2019-02" db="EMBL/GenBank/DDBJ databases">
        <title>Deep-cultivation of Planctomycetes and their phenomic and genomic characterization uncovers novel biology.</title>
        <authorList>
            <person name="Wiegand S."/>
            <person name="Jogler M."/>
            <person name="Boedeker C."/>
            <person name="Pinto D."/>
            <person name="Vollmers J."/>
            <person name="Rivas-Marin E."/>
            <person name="Kohn T."/>
            <person name="Peeters S.H."/>
            <person name="Heuer A."/>
            <person name="Rast P."/>
            <person name="Oberbeckmann S."/>
            <person name="Bunk B."/>
            <person name="Jeske O."/>
            <person name="Meyerdierks A."/>
            <person name="Storesund J.E."/>
            <person name="Kallscheuer N."/>
            <person name="Luecker S."/>
            <person name="Lage O.M."/>
            <person name="Pohl T."/>
            <person name="Merkel B.J."/>
            <person name="Hornburger P."/>
            <person name="Mueller R.-W."/>
            <person name="Bruemmer F."/>
            <person name="Labrenz M."/>
            <person name="Spormann A.M."/>
            <person name="Op den Camp H."/>
            <person name="Overmann J."/>
            <person name="Amann R."/>
            <person name="Jetten M.S.M."/>
            <person name="Mascher T."/>
            <person name="Medema M.H."/>
            <person name="Devos D.P."/>
            <person name="Kaster A.-K."/>
            <person name="Ovreas L."/>
            <person name="Rohde M."/>
            <person name="Galperin M.Y."/>
            <person name="Jogler C."/>
        </authorList>
    </citation>
    <scope>NUCLEOTIDE SEQUENCE [LARGE SCALE GENOMIC DNA]</scope>
    <source>
        <strain evidence="2 3">FF011L</strain>
    </source>
</reference>
<organism evidence="2 3">
    <name type="scientific">Roseimaritima multifibrata</name>
    <dbReference type="NCBI Taxonomy" id="1930274"/>
    <lineage>
        <taxon>Bacteria</taxon>
        <taxon>Pseudomonadati</taxon>
        <taxon>Planctomycetota</taxon>
        <taxon>Planctomycetia</taxon>
        <taxon>Pirellulales</taxon>
        <taxon>Pirellulaceae</taxon>
        <taxon>Roseimaritima</taxon>
    </lineage>
</organism>
<protein>
    <submittedName>
        <fullName evidence="2">Uncharacterized protein</fullName>
    </submittedName>
</protein>
<dbReference type="OrthoDB" id="7473960at2"/>
<keyword evidence="3" id="KW-1185">Reference proteome</keyword>
<dbReference type="EMBL" id="CP036262">
    <property type="protein sequence ID" value="QDS94138.1"/>
    <property type="molecule type" value="Genomic_DNA"/>
</dbReference>
<name>A0A517MGX6_9BACT</name>
<proteinExistence type="predicted"/>
<dbReference type="Gene3D" id="1.20.5.1700">
    <property type="match status" value="1"/>
</dbReference>
<dbReference type="KEGG" id="rml:FF011L_29160"/>
<accession>A0A517MGX6</accession>
<gene>
    <name evidence="2" type="ORF">FF011L_29160</name>
</gene>
<evidence type="ECO:0000313" key="3">
    <source>
        <dbReference type="Proteomes" id="UP000320672"/>
    </source>
</evidence>
<keyword evidence="1" id="KW-0175">Coiled coil</keyword>
<dbReference type="RefSeq" id="WP_145352167.1">
    <property type="nucleotide sequence ID" value="NZ_CP036262.1"/>
</dbReference>
<evidence type="ECO:0000256" key="1">
    <source>
        <dbReference type="SAM" id="Coils"/>
    </source>
</evidence>
<dbReference type="AlphaFoldDB" id="A0A517MGX6"/>
<feature type="coiled-coil region" evidence="1">
    <location>
        <begin position="30"/>
        <end position="57"/>
    </location>
</feature>
<sequence length="87" mass="9784">MSGQDKIVAELIRGLKHERDALKLQAHLASMEAREELSKLGDKVDELEHEYEPLKNAVQTSADDVLDSLKLVASEIRDGFKRIRDAV</sequence>
<dbReference type="Proteomes" id="UP000320672">
    <property type="component" value="Chromosome"/>
</dbReference>